<organism evidence="1 2">
    <name type="scientific">Solanum commersonii</name>
    <name type="common">Commerson's wild potato</name>
    <name type="synonym">Commerson's nightshade</name>
    <dbReference type="NCBI Taxonomy" id="4109"/>
    <lineage>
        <taxon>Eukaryota</taxon>
        <taxon>Viridiplantae</taxon>
        <taxon>Streptophyta</taxon>
        <taxon>Embryophyta</taxon>
        <taxon>Tracheophyta</taxon>
        <taxon>Spermatophyta</taxon>
        <taxon>Magnoliopsida</taxon>
        <taxon>eudicotyledons</taxon>
        <taxon>Gunneridae</taxon>
        <taxon>Pentapetalae</taxon>
        <taxon>asterids</taxon>
        <taxon>lamiids</taxon>
        <taxon>Solanales</taxon>
        <taxon>Solanaceae</taxon>
        <taxon>Solanoideae</taxon>
        <taxon>Solaneae</taxon>
        <taxon>Solanum</taxon>
    </lineage>
</organism>
<evidence type="ECO:0008006" key="3">
    <source>
        <dbReference type="Google" id="ProtNLM"/>
    </source>
</evidence>
<comment type="caution">
    <text evidence="1">The sequence shown here is derived from an EMBL/GenBank/DDBJ whole genome shotgun (WGS) entry which is preliminary data.</text>
</comment>
<dbReference type="EMBL" id="JACXVP010000006">
    <property type="protein sequence ID" value="KAG5598547.1"/>
    <property type="molecule type" value="Genomic_DNA"/>
</dbReference>
<dbReference type="Proteomes" id="UP000824120">
    <property type="component" value="Chromosome 6"/>
</dbReference>
<keyword evidence="2" id="KW-1185">Reference proteome</keyword>
<dbReference type="AlphaFoldDB" id="A0A9J5YCU3"/>
<gene>
    <name evidence="1" type="ORF">H5410_029917</name>
</gene>
<evidence type="ECO:0000313" key="2">
    <source>
        <dbReference type="Proteomes" id="UP000824120"/>
    </source>
</evidence>
<evidence type="ECO:0000313" key="1">
    <source>
        <dbReference type="EMBL" id="KAG5598547.1"/>
    </source>
</evidence>
<sequence>MMKLCDLVSSLSSYLCDGLDETDVEVRLATQIIPKKESFKYLGSVIQGSGDIDNDATHRIGVAWTKWRLASGVLCDKKIPPRLKGKFYRVVVRPALLYGAKCWPVKNAHVQKMHVAEMRMSDKIRNEVIREKVGVASVVDKLREARLRWFRHVKRWCADALVRRCEGLVVEGTRRGRGRPNKYWGEVIRQDLAQLHLTDDMTLDRKEWRSRIKVEG</sequence>
<proteinExistence type="predicted"/>
<accession>A0A9J5YCU3</accession>
<reference evidence="1 2" key="1">
    <citation type="submission" date="2020-09" db="EMBL/GenBank/DDBJ databases">
        <title>De no assembly of potato wild relative species, Solanum commersonii.</title>
        <authorList>
            <person name="Cho K."/>
        </authorList>
    </citation>
    <scope>NUCLEOTIDE SEQUENCE [LARGE SCALE GENOMIC DNA]</scope>
    <source>
        <strain evidence="1">LZ3.2</strain>
        <tissue evidence="1">Leaf</tissue>
    </source>
</reference>
<dbReference type="PANTHER" id="PTHR46238:SF8">
    <property type="entry name" value="ENDONUCLEASE_EXONUCLEASE_PHOSPHATASE DOMAIN-CONTAINING PROTEIN"/>
    <property type="match status" value="1"/>
</dbReference>
<name>A0A9J5YCU3_SOLCO</name>
<protein>
    <recommendedName>
        <fullName evidence="3">Reverse transcriptase</fullName>
    </recommendedName>
</protein>
<dbReference type="PANTHER" id="PTHR46238">
    <property type="entry name" value="REVERSE TRANSCRIPTASE DOMAIN-CONTAINING PROTEIN"/>
    <property type="match status" value="1"/>
</dbReference>
<dbReference type="OrthoDB" id="418748at2759"/>